<evidence type="ECO:0000313" key="2">
    <source>
        <dbReference type="EMBL" id="CAH2217082.1"/>
    </source>
</evidence>
<dbReference type="OrthoDB" id="6765020at2759"/>
<keyword evidence="3" id="KW-1185">Reference proteome</keyword>
<dbReference type="NCBIfam" id="TIGR01644">
    <property type="entry name" value="phage_P2_V"/>
    <property type="match status" value="1"/>
</dbReference>
<dbReference type="Pfam" id="PF04717">
    <property type="entry name" value="Phage_base_V"/>
    <property type="match status" value="1"/>
</dbReference>
<dbReference type="InterPro" id="IPR010633">
    <property type="entry name" value="Phage_lambda_GpZ"/>
</dbReference>
<dbReference type="Gene3D" id="6.20.150.10">
    <property type="match status" value="1"/>
</dbReference>
<protein>
    <submittedName>
        <fullName evidence="2">Jg15362 protein</fullName>
    </submittedName>
</protein>
<gene>
    <name evidence="2" type="primary">jg15362</name>
    <name evidence="2" type="ORF">PAEG_LOCUS5003</name>
</gene>
<feature type="domain" description="Gp5/Type VI secretion system Vgr protein OB-fold" evidence="1">
    <location>
        <begin position="275"/>
        <end position="342"/>
    </location>
</feature>
<comment type="caution">
    <text evidence="2">The sequence shown here is derived from an EMBL/GenBank/DDBJ whole genome shotgun (WGS) entry which is preliminary data.</text>
</comment>
<evidence type="ECO:0000259" key="1">
    <source>
        <dbReference type="Pfam" id="PF04717"/>
    </source>
</evidence>
<reference evidence="2" key="1">
    <citation type="submission" date="2022-03" db="EMBL/GenBank/DDBJ databases">
        <authorList>
            <person name="Lindestad O."/>
        </authorList>
    </citation>
    <scope>NUCLEOTIDE SEQUENCE</scope>
</reference>
<dbReference type="EMBL" id="CAKXAJ010017705">
    <property type="protein sequence ID" value="CAH2217082.1"/>
    <property type="molecule type" value="Genomic_DNA"/>
</dbReference>
<name>A0A8S4QQF2_9NEOP</name>
<dbReference type="InterPro" id="IPR006531">
    <property type="entry name" value="Gp5/Vgr_OB"/>
</dbReference>
<organism evidence="2 3">
    <name type="scientific">Pararge aegeria aegeria</name>
    <dbReference type="NCBI Taxonomy" id="348720"/>
    <lineage>
        <taxon>Eukaryota</taxon>
        <taxon>Metazoa</taxon>
        <taxon>Ecdysozoa</taxon>
        <taxon>Arthropoda</taxon>
        <taxon>Hexapoda</taxon>
        <taxon>Insecta</taxon>
        <taxon>Pterygota</taxon>
        <taxon>Neoptera</taxon>
        <taxon>Endopterygota</taxon>
        <taxon>Lepidoptera</taxon>
        <taxon>Glossata</taxon>
        <taxon>Ditrysia</taxon>
        <taxon>Papilionoidea</taxon>
        <taxon>Nymphalidae</taxon>
        <taxon>Satyrinae</taxon>
        <taxon>Satyrini</taxon>
        <taxon>Parargina</taxon>
        <taxon>Pararge</taxon>
    </lineage>
</organism>
<dbReference type="Pfam" id="PF06763">
    <property type="entry name" value="Minor_tail_Z"/>
    <property type="match status" value="1"/>
</dbReference>
<dbReference type="Proteomes" id="UP000838756">
    <property type="component" value="Unassembled WGS sequence"/>
</dbReference>
<accession>A0A8S4QQF2</accession>
<dbReference type="AlphaFoldDB" id="A0A8S4QQF2"/>
<sequence>MSVHIEVEVIENVNAKRRKVELATVKALNKTALWLKAQAAKEISEEKQIKLSLIRKRLRIFKAKTSRLEVSIRANLYDIRASTIGKIQKTRRGSKVGKHEFIGGFAAVMPKGNSGMFKREGRAALPIKEVKLPLEPEASRIIGNLVNYEVEKTCEIYPAIRKELVAPAVFVELSSFEKGHDPGTEELALKARFEARIVVDGTVEDSSLVVRSLATEVARVVNKNTWNVKNVSPGEFISAEVDGFRPELDAYLVWLIEWVHTIHVELNRKLANVVRIGIVKEIDYEKAKVRVKIGEFLTDYLPWITNKAGKDRDWSPPDIGEQVMIFSPLGELSLGVVLGGIYQEKYPASENKKEVSSLTFQDGTKLSYDKDKHHLEIEVVDKITLKAGESSIEMTKERIKLKGRRIDLN</sequence>
<dbReference type="InterPro" id="IPR037026">
    <property type="entry name" value="Vgr_OB-fold_dom_sf"/>
</dbReference>
<proteinExistence type="predicted"/>
<dbReference type="Gene3D" id="2.40.50.230">
    <property type="entry name" value="Gp5 N-terminal domain"/>
    <property type="match status" value="1"/>
</dbReference>
<evidence type="ECO:0000313" key="3">
    <source>
        <dbReference type="Proteomes" id="UP000838756"/>
    </source>
</evidence>
<dbReference type="InterPro" id="IPR013046">
    <property type="entry name" value="GpV/Gp45"/>
</dbReference>